<feature type="transmembrane region" description="Helical" evidence="1">
    <location>
        <begin position="173"/>
        <end position="193"/>
    </location>
</feature>
<dbReference type="Pfam" id="PF02104">
    <property type="entry name" value="SURF1"/>
    <property type="match status" value="1"/>
</dbReference>
<evidence type="ECO:0000313" key="2">
    <source>
        <dbReference type="EMBL" id="THG41554.1"/>
    </source>
</evidence>
<evidence type="ECO:0000313" key="3">
    <source>
        <dbReference type="Proteomes" id="UP000308038"/>
    </source>
</evidence>
<organism evidence="2 3">
    <name type="scientific">Sphingomonas olei</name>
    <dbReference type="NCBI Taxonomy" id="1886787"/>
    <lineage>
        <taxon>Bacteria</taxon>
        <taxon>Pseudomonadati</taxon>
        <taxon>Pseudomonadota</taxon>
        <taxon>Alphaproteobacteria</taxon>
        <taxon>Sphingomonadales</taxon>
        <taxon>Sphingomonadaceae</taxon>
        <taxon>Sphingomonas</taxon>
    </lineage>
</organism>
<comment type="similarity">
    <text evidence="1">Belongs to the SURF1 family.</text>
</comment>
<keyword evidence="1" id="KW-1133">Transmembrane helix</keyword>
<keyword evidence="1" id="KW-0812">Transmembrane</keyword>
<protein>
    <recommendedName>
        <fullName evidence="1">SURF1-like protein</fullName>
    </recommendedName>
</protein>
<sequence length="202" mass="21475">MRRLPILPTIIVALAVATMIGLGLWQLRVRLPQKEAQLAQLAANPSRPAVPFPRSPDDSLLFRASVAECAQVTGITRAGAGNAGYRLIATCLTPGGGVPIKVQLGTTRDPTKMVEWGGGVVRGWISHAPDQTPLIATLFRAAPKEMLLVAAEPAAGLTANSRPDIGLVPNNHLAYAGQWFFFAAVAALIYLVALRRRLASRA</sequence>
<comment type="subcellular location">
    <subcellularLocation>
        <location evidence="1">Cell membrane</location>
        <topology evidence="1">Multi-pass membrane protein</topology>
    </subcellularLocation>
</comment>
<dbReference type="EMBL" id="SSTI01000002">
    <property type="protein sequence ID" value="THG41554.1"/>
    <property type="molecule type" value="Genomic_DNA"/>
</dbReference>
<keyword evidence="3" id="KW-1185">Reference proteome</keyword>
<dbReference type="InterPro" id="IPR002994">
    <property type="entry name" value="Surf1/Shy1"/>
</dbReference>
<feature type="transmembrane region" description="Helical" evidence="1">
    <location>
        <begin position="7"/>
        <end position="27"/>
    </location>
</feature>
<reference evidence="2 3" key="1">
    <citation type="submission" date="2019-04" db="EMBL/GenBank/DDBJ databases">
        <title>Microbes associate with the intestines of laboratory mice.</title>
        <authorList>
            <person name="Navarre W."/>
            <person name="Wong E."/>
            <person name="Huang K.C."/>
            <person name="Tropini C."/>
            <person name="Ng K."/>
            <person name="Yu B."/>
        </authorList>
    </citation>
    <scope>NUCLEOTIDE SEQUENCE [LARGE SCALE GENOMIC DNA]</scope>
    <source>
        <strain evidence="2 3">NM83_B4-11</strain>
    </source>
</reference>
<dbReference type="Proteomes" id="UP000308038">
    <property type="component" value="Unassembled WGS sequence"/>
</dbReference>
<evidence type="ECO:0000256" key="1">
    <source>
        <dbReference type="RuleBase" id="RU363076"/>
    </source>
</evidence>
<dbReference type="RefSeq" id="WP_136450725.1">
    <property type="nucleotide sequence ID" value="NZ_SSTI01000002.1"/>
</dbReference>
<name>A0ABY2QNG7_9SPHN</name>
<accession>A0ABY2QNG7</accession>
<proteinExistence type="inferred from homology"/>
<comment type="caution">
    <text evidence="2">The sequence shown here is derived from an EMBL/GenBank/DDBJ whole genome shotgun (WGS) entry which is preliminary data.</text>
</comment>
<keyword evidence="1" id="KW-1003">Cell membrane</keyword>
<keyword evidence="1" id="KW-0472">Membrane</keyword>
<gene>
    <name evidence="2" type="ORF">E5988_03320</name>
</gene>